<feature type="region of interest" description="Disordered" evidence="1">
    <location>
        <begin position="415"/>
        <end position="459"/>
    </location>
</feature>
<reference evidence="4 5" key="1">
    <citation type="journal article" date="2003" name="Genome Res.">
        <title>Comparative complete genome sequence analysis of the amino acid replacements responsible for the thermostability of Corynebacterium efficiens.</title>
        <authorList>
            <person name="Nishio Y."/>
            <person name="Nakamura Y."/>
            <person name="Kawarabayasi Y."/>
            <person name="Usuda Y."/>
            <person name="Kimura E."/>
            <person name="Sugimoto S."/>
            <person name="Matsui K."/>
            <person name="Yamagishi A."/>
            <person name="Kikuchi H."/>
            <person name="Ikeo K."/>
            <person name="Gojobori T."/>
        </authorList>
    </citation>
    <scope>NUCLEOTIDE SEQUENCE [LARGE SCALE GENOMIC DNA]</scope>
    <source>
        <strain evidence="5">DSM 44549 / YS-314 / AJ 12310 / JCM 11189 / NBRC 100395</strain>
    </source>
</reference>
<dbReference type="SMART" id="SM01118">
    <property type="entry name" value="CYTH"/>
    <property type="match status" value="1"/>
</dbReference>
<evidence type="ECO:0008006" key="6">
    <source>
        <dbReference type="Google" id="ProtNLM"/>
    </source>
</evidence>
<organism evidence="4 5">
    <name type="scientific">Corynebacterium efficiens (strain DSM 44549 / YS-314 / AJ 12310 / JCM 11189 / NBRC 100395)</name>
    <dbReference type="NCBI Taxonomy" id="196164"/>
    <lineage>
        <taxon>Bacteria</taxon>
        <taxon>Bacillati</taxon>
        <taxon>Actinomycetota</taxon>
        <taxon>Actinomycetes</taxon>
        <taxon>Mycobacteriales</taxon>
        <taxon>Corynebacteriaceae</taxon>
        <taxon>Corynebacterium</taxon>
    </lineage>
</organism>
<dbReference type="InterPro" id="IPR023577">
    <property type="entry name" value="CYTH_domain"/>
</dbReference>
<feature type="compositionally biased region" description="Polar residues" evidence="1">
    <location>
        <begin position="386"/>
        <end position="396"/>
    </location>
</feature>
<keyword evidence="5" id="KW-1185">Reference proteome</keyword>
<dbReference type="PANTHER" id="PTHR39339">
    <property type="entry name" value="SLR1444 PROTEIN"/>
    <property type="match status" value="1"/>
</dbReference>
<dbReference type="EMBL" id="BA000035">
    <property type="protein sequence ID" value="BAC18939.1"/>
    <property type="molecule type" value="Genomic_DNA"/>
</dbReference>
<dbReference type="PROSITE" id="PS51707">
    <property type="entry name" value="CYTH"/>
    <property type="match status" value="1"/>
</dbReference>
<dbReference type="KEGG" id="cef:CE2129"/>
<protein>
    <recommendedName>
        <fullName evidence="6">CHAD domain-containing protein</fullName>
    </recommendedName>
</protein>
<evidence type="ECO:0000313" key="4">
    <source>
        <dbReference type="EMBL" id="BAC18939.1"/>
    </source>
</evidence>
<dbReference type="AlphaFoldDB" id="Q8FNL5"/>
<sequence>MVETRGWNMSQHLEVEAKFSVSESTEIPDLTGIHGVTGTDQNEVHNLSAVYFDTEDLRLTRAKITLRRRTGGTDAGWHIKFPGTFGRTEVRAGLEEPGADESTPPPALLGHVRALIQGRPLRPIAEVSNERHVSYLKNEQGDIVAEFCDDHVSTVCHLPGGARKQWREWEFELAEQLGEQEDGWQLLKSATDVLTRAGAFVSDSPSKLVSALGDAIRYAPTPPEKATLPEDDPAHAVLAAIEANVNKIVEYDPKVRADEWDSVHQMRVATRELRSHMQTFEGILGGEDYLQLEKELKLLATILGRARDAEVIEERLAALIDTEIGDAIDEETTKDLLEDLSSDYRREHARVIAALDNERYAQLLQSLEDLLVNPPLVTVAEEQSDGETPTGSNVPEGSTGAPAEVVEQLDHAGEAAELEDTPGVMETTDTSDATDLEEAASREAGDAAETPDPDEVDPAAGYKVDAAAVLLKHLDKTHSKVVKRHKKALKEWEDHDIPTAEREENFHNVRKAIKKLRYSAEAVGDATEVNTKKLYKACSKLQSVLGDFQDAVTSRDELLRRAHTAHKKGKNTFAYGVLYQHEQMLSRKYLEGYRDAYQGVAAAYDKLEKTTKKLTREAEKKEGKKNRKSHKK</sequence>
<dbReference type="Gene3D" id="2.40.320.10">
    <property type="entry name" value="Hypothetical Protein Pfu-838710-001"/>
    <property type="match status" value="1"/>
</dbReference>
<feature type="domain" description="CHAD" evidence="3">
    <location>
        <begin position="230"/>
        <end position="602"/>
    </location>
</feature>
<dbReference type="HOGENOM" id="CLU_026984_1_0_11"/>
<dbReference type="CDD" id="cd07374">
    <property type="entry name" value="CYTH-like_Pase"/>
    <property type="match status" value="1"/>
</dbReference>
<proteinExistence type="predicted"/>
<dbReference type="Proteomes" id="UP000001409">
    <property type="component" value="Chromosome"/>
</dbReference>
<dbReference type="SUPFAM" id="SSF55154">
    <property type="entry name" value="CYTH-like phosphatases"/>
    <property type="match status" value="1"/>
</dbReference>
<dbReference type="Pfam" id="PF05235">
    <property type="entry name" value="CHAD"/>
    <property type="match status" value="2"/>
</dbReference>
<dbReference type="InterPro" id="IPR038186">
    <property type="entry name" value="CHAD_dom_sf"/>
</dbReference>
<dbReference type="InterPro" id="IPR007899">
    <property type="entry name" value="CHAD_dom"/>
</dbReference>
<evidence type="ECO:0000256" key="1">
    <source>
        <dbReference type="SAM" id="MobiDB-lite"/>
    </source>
</evidence>
<evidence type="ECO:0000259" key="2">
    <source>
        <dbReference type="PROSITE" id="PS51707"/>
    </source>
</evidence>
<dbReference type="Gene3D" id="1.40.20.10">
    <property type="entry name" value="CHAD domain"/>
    <property type="match status" value="1"/>
</dbReference>
<evidence type="ECO:0000259" key="3">
    <source>
        <dbReference type="PROSITE" id="PS51708"/>
    </source>
</evidence>
<dbReference type="PROSITE" id="PS51708">
    <property type="entry name" value="CHAD"/>
    <property type="match status" value="1"/>
</dbReference>
<dbReference type="SMART" id="SM00880">
    <property type="entry name" value="CHAD"/>
    <property type="match status" value="1"/>
</dbReference>
<dbReference type="STRING" id="196164.gene:10742557"/>
<dbReference type="eggNOG" id="COG5607">
    <property type="taxonomic scope" value="Bacteria"/>
</dbReference>
<evidence type="ECO:0000313" key="5">
    <source>
        <dbReference type="Proteomes" id="UP000001409"/>
    </source>
</evidence>
<dbReference type="PANTHER" id="PTHR39339:SF1">
    <property type="entry name" value="CHAD DOMAIN-CONTAINING PROTEIN"/>
    <property type="match status" value="1"/>
</dbReference>
<dbReference type="InterPro" id="IPR033469">
    <property type="entry name" value="CYTH-like_dom_sf"/>
</dbReference>
<dbReference type="eggNOG" id="COG3025">
    <property type="taxonomic scope" value="Bacteria"/>
</dbReference>
<feature type="domain" description="CYTH" evidence="2">
    <location>
        <begin position="12"/>
        <end position="215"/>
    </location>
</feature>
<feature type="region of interest" description="Disordered" evidence="1">
    <location>
        <begin position="381"/>
        <end position="400"/>
    </location>
</feature>
<accession>Q8FNL5</accession>
<dbReference type="Pfam" id="PF01928">
    <property type="entry name" value="CYTH"/>
    <property type="match status" value="1"/>
</dbReference>
<name>Q8FNL5_COREF</name>